<dbReference type="RefSeq" id="WP_104302085.1">
    <property type="nucleotide sequence ID" value="NZ_PSNX01000005.1"/>
</dbReference>
<accession>A0A2S5SW39</accession>
<evidence type="ECO:0000256" key="1">
    <source>
        <dbReference type="SAM" id="SignalP"/>
    </source>
</evidence>
<proteinExistence type="predicted"/>
<organism evidence="2 3">
    <name type="scientific">Caldimonas caldifontis</name>
    <dbReference type="NCBI Taxonomy" id="1452508"/>
    <lineage>
        <taxon>Bacteria</taxon>
        <taxon>Pseudomonadati</taxon>
        <taxon>Pseudomonadota</taxon>
        <taxon>Betaproteobacteria</taxon>
        <taxon>Burkholderiales</taxon>
        <taxon>Sphaerotilaceae</taxon>
        <taxon>Caldimonas</taxon>
    </lineage>
</organism>
<reference evidence="2 3" key="1">
    <citation type="submission" date="2018-02" db="EMBL/GenBank/DDBJ databases">
        <title>Reclassifiation of [Polyangium] brachysporum DSM 7029 as Guopingzhaonella breviflexa gen. nov., sp. nov., a member of the family Comamonadaceae.</title>
        <authorList>
            <person name="Tang B."/>
        </authorList>
    </citation>
    <scope>NUCLEOTIDE SEQUENCE [LARGE SCALE GENOMIC DNA]</scope>
    <source>
        <strain evidence="2 3">BCRC 80649</strain>
    </source>
</reference>
<dbReference type="OrthoDB" id="10005973at2"/>
<feature type="chain" id="PRO_5015639616" evidence="1">
    <location>
        <begin position="28"/>
        <end position="176"/>
    </location>
</feature>
<keyword evidence="1" id="KW-0732">Signal</keyword>
<evidence type="ECO:0000313" key="2">
    <source>
        <dbReference type="EMBL" id="PPE66787.1"/>
    </source>
</evidence>
<name>A0A2S5SW39_9BURK</name>
<dbReference type="EMBL" id="PSNX01000005">
    <property type="protein sequence ID" value="PPE66787.1"/>
    <property type="molecule type" value="Genomic_DNA"/>
</dbReference>
<comment type="caution">
    <text evidence="2">The sequence shown here is derived from an EMBL/GenBank/DDBJ whole genome shotgun (WGS) entry which is preliminary data.</text>
</comment>
<dbReference type="Proteomes" id="UP000238605">
    <property type="component" value="Unassembled WGS sequence"/>
</dbReference>
<feature type="signal peptide" evidence="1">
    <location>
        <begin position="1"/>
        <end position="27"/>
    </location>
</feature>
<dbReference type="AlphaFoldDB" id="A0A2S5SW39"/>
<protein>
    <submittedName>
        <fullName evidence="2">Uncharacterized protein</fullName>
    </submittedName>
</protein>
<keyword evidence="3" id="KW-1185">Reference proteome</keyword>
<evidence type="ECO:0000313" key="3">
    <source>
        <dbReference type="Proteomes" id="UP000238605"/>
    </source>
</evidence>
<gene>
    <name evidence="2" type="ORF">C1704_07335</name>
</gene>
<sequence>MAGATILALARLIVATLLGLAAAQALANSAVELAAQRFEQSYRALEARTAQCTSMQRRSVSVEALRRFELTPEELEIALYVLAERAVEACEAPAKGQLLIDLNTYRAVAARQGTALQDTAINIEARLFSEAWRRIEREATAYRHLPEGVRRRLEALPEVQTPFDFFQALEEIRRSR</sequence>